<accession>A0A820HXM5</accession>
<proteinExistence type="predicted"/>
<evidence type="ECO:0000313" key="1">
    <source>
        <dbReference type="EMBL" id="CAF4302030.1"/>
    </source>
</evidence>
<organism evidence="1 2">
    <name type="scientific">Rotaria magnacalcarata</name>
    <dbReference type="NCBI Taxonomy" id="392030"/>
    <lineage>
        <taxon>Eukaryota</taxon>
        <taxon>Metazoa</taxon>
        <taxon>Spiralia</taxon>
        <taxon>Gnathifera</taxon>
        <taxon>Rotifera</taxon>
        <taxon>Eurotatoria</taxon>
        <taxon>Bdelloidea</taxon>
        <taxon>Philodinida</taxon>
        <taxon>Philodinidae</taxon>
        <taxon>Rotaria</taxon>
    </lineage>
</organism>
<evidence type="ECO:0000313" key="2">
    <source>
        <dbReference type="Proteomes" id="UP000663842"/>
    </source>
</evidence>
<name>A0A820HXM5_9BILA</name>
<gene>
    <name evidence="1" type="ORF">UXM345_LOCUS33469</name>
</gene>
<dbReference type="AlphaFoldDB" id="A0A820HXM5"/>
<dbReference type="EMBL" id="CAJOBF010011145">
    <property type="protein sequence ID" value="CAF4302030.1"/>
    <property type="molecule type" value="Genomic_DNA"/>
</dbReference>
<protein>
    <submittedName>
        <fullName evidence="1">Uncharacterized protein</fullName>
    </submittedName>
</protein>
<sequence length="178" mass="20266">VRHSKRRNQVQVTTTTSNDDLMIIDEGPTSALVTQMNHSPSEVLLCEDDLFNRIQTSQREVSDFSASSKCAKYTTEQLIALTRQSMDKNIMIAKELNRRCEAASTGYLSATQLLTLCKYYASCRLLRSDELNRLYFQLQSELQLSNDSVSSEIMPMPVDKLLHLTAMKLCLENTDKFQ</sequence>
<dbReference type="Proteomes" id="UP000663842">
    <property type="component" value="Unassembled WGS sequence"/>
</dbReference>
<reference evidence="1" key="1">
    <citation type="submission" date="2021-02" db="EMBL/GenBank/DDBJ databases">
        <authorList>
            <person name="Nowell W R."/>
        </authorList>
    </citation>
    <scope>NUCLEOTIDE SEQUENCE</scope>
</reference>
<comment type="caution">
    <text evidence="1">The sequence shown here is derived from an EMBL/GenBank/DDBJ whole genome shotgun (WGS) entry which is preliminary data.</text>
</comment>
<feature type="non-terminal residue" evidence="1">
    <location>
        <position position="1"/>
    </location>
</feature>